<feature type="domain" description="C2H2-type" evidence="12">
    <location>
        <begin position="396"/>
        <end position="424"/>
    </location>
</feature>
<evidence type="ECO:0000256" key="3">
    <source>
        <dbReference type="ARBA" id="ARBA00022737"/>
    </source>
</evidence>
<evidence type="ECO:0000256" key="2">
    <source>
        <dbReference type="ARBA" id="ARBA00022723"/>
    </source>
</evidence>
<dbReference type="InterPro" id="IPR036236">
    <property type="entry name" value="Znf_C2H2_sf"/>
</dbReference>
<feature type="domain" description="C2H2-type" evidence="12">
    <location>
        <begin position="242"/>
        <end position="270"/>
    </location>
</feature>
<dbReference type="Pfam" id="PF00096">
    <property type="entry name" value="zf-C2H2"/>
    <property type="match status" value="3"/>
</dbReference>
<keyword evidence="5" id="KW-0862">Zinc</keyword>
<dbReference type="FunFam" id="3.30.160.60:FF:000072">
    <property type="entry name" value="zinc finger protein 143 isoform X1"/>
    <property type="match status" value="1"/>
</dbReference>
<keyword evidence="4 10" id="KW-0863">Zinc-finger</keyword>
<evidence type="ECO:0000256" key="8">
    <source>
        <dbReference type="ARBA" id="ARBA00023163"/>
    </source>
</evidence>
<feature type="domain" description="ZAD" evidence="13">
    <location>
        <begin position="1"/>
        <end position="60"/>
    </location>
</feature>
<feature type="domain" description="C2H2-type" evidence="12">
    <location>
        <begin position="274"/>
        <end position="304"/>
    </location>
</feature>
<evidence type="ECO:0000256" key="4">
    <source>
        <dbReference type="ARBA" id="ARBA00022771"/>
    </source>
</evidence>
<feature type="non-terminal residue" evidence="14">
    <location>
        <position position="1"/>
    </location>
</feature>
<keyword evidence="3" id="KW-0677">Repeat</keyword>
<feature type="domain" description="C2H2-type" evidence="12">
    <location>
        <begin position="425"/>
        <end position="452"/>
    </location>
</feature>
<evidence type="ECO:0000259" key="13">
    <source>
        <dbReference type="PROSITE" id="PS51915"/>
    </source>
</evidence>
<dbReference type="PROSITE" id="PS00028">
    <property type="entry name" value="ZINC_FINGER_C2H2_1"/>
    <property type="match status" value="9"/>
</dbReference>
<feature type="domain" description="C2H2-type" evidence="12">
    <location>
        <begin position="339"/>
        <end position="367"/>
    </location>
</feature>
<dbReference type="SUPFAM" id="SSF57716">
    <property type="entry name" value="Glucocorticoid receptor-like (DNA-binding domain)"/>
    <property type="match status" value="1"/>
</dbReference>
<dbReference type="PANTHER" id="PTHR16515:SF49">
    <property type="entry name" value="GASTRULA ZINC FINGER PROTEIN XLCGF49.1-LIKE-RELATED"/>
    <property type="match status" value="1"/>
</dbReference>
<gene>
    <name evidence="14" type="primary">ZNF616</name>
    <name evidence="14" type="ORF">Bhyg_03803</name>
</gene>
<name>A0A9Q0NDZ5_9DIPT</name>
<dbReference type="GO" id="GO:0003677">
    <property type="term" value="F:DNA binding"/>
    <property type="evidence" value="ECO:0007669"/>
    <property type="project" value="UniProtKB-KW"/>
</dbReference>
<dbReference type="Proteomes" id="UP001151699">
    <property type="component" value="Chromosome A"/>
</dbReference>
<dbReference type="AlphaFoldDB" id="A0A9Q0NDZ5"/>
<evidence type="ECO:0000256" key="10">
    <source>
        <dbReference type="PROSITE-ProRule" id="PRU00042"/>
    </source>
</evidence>
<evidence type="ECO:0000259" key="12">
    <source>
        <dbReference type="PROSITE" id="PS50157"/>
    </source>
</evidence>
<feature type="domain" description="C2H2-type" evidence="12">
    <location>
        <begin position="175"/>
        <end position="205"/>
    </location>
</feature>
<comment type="caution">
    <text evidence="14">The sequence shown here is derived from an EMBL/GenBank/DDBJ whole genome shotgun (WGS) entry which is preliminary data.</text>
</comment>
<proteinExistence type="predicted"/>
<dbReference type="PROSITE" id="PS50157">
    <property type="entry name" value="ZINC_FINGER_C2H2_2"/>
    <property type="match status" value="11"/>
</dbReference>
<evidence type="ECO:0000256" key="9">
    <source>
        <dbReference type="ARBA" id="ARBA00023242"/>
    </source>
</evidence>
<sequence length="480" mass="55533">MISLFSEKNVSEMFTNCTSLEVSSHDCLPSHICCECFGHLSIFNKFRQNCVNADKLLREQLVTESFKVEQIGDVDGIKLEEEESIPNFETEFVDEDSLHSDSDLSQNCAISTEDNVSHDDQNPIVNNLAGRPDPFDPTKFICDICEQQFRTKRYLGSHMIKHKREIMGINQATNLTCNVKGCGKSFEKKILLNCHQRRVHKIKPEPQEKTQKLTCHKCQKQFVDQFKLDGHIRQVHEGLKPYKCPHCEKEFSKTRGYKHHLQFRHSAPEEKKVYRCMYADCGKEYYLGESLNMHINRIHLGIKPKKLTQSYVCDQCGLVFNSGSKLKDHRYKHTGVLPFACKICSKTFITRMVLKNHTMRVHLNHKPFVCPTCGLRKTTHRELKTHLNFHSKEITYPCKECPRVFGSYGGINRHVRIHHRNHKPYICPHCQRAFAKSDTMKNHVMTHTGEKPFACSECGHRFIQSVALKAHMKASMTPRA</sequence>
<keyword evidence="2" id="KW-0479">Metal-binding</keyword>
<evidence type="ECO:0000256" key="5">
    <source>
        <dbReference type="ARBA" id="ARBA00022833"/>
    </source>
</evidence>
<keyword evidence="15" id="KW-1185">Reference proteome</keyword>
<dbReference type="Pfam" id="PF07776">
    <property type="entry name" value="zf-AD"/>
    <property type="match status" value="1"/>
</dbReference>
<feature type="domain" description="C2H2-type" evidence="12">
    <location>
        <begin position="140"/>
        <end position="167"/>
    </location>
</feature>
<comment type="caution">
    <text evidence="11">Lacks conserved residue(s) required for the propagation of feature annotation.</text>
</comment>
<dbReference type="InterPro" id="IPR013087">
    <property type="entry name" value="Znf_C2H2_type"/>
</dbReference>
<feature type="domain" description="C2H2-type" evidence="12">
    <location>
        <begin position="213"/>
        <end position="241"/>
    </location>
</feature>
<keyword evidence="9" id="KW-0539">Nucleus</keyword>
<dbReference type="SMART" id="SM00355">
    <property type="entry name" value="ZnF_C2H2"/>
    <property type="match status" value="11"/>
</dbReference>
<evidence type="ECO:0000256" key="1">
    <source>
        <dbReference type="ARBA" id="ARBA00004123"/>
    </source>
</evidence>
<feature type="domain" description="C2H2-type" evidence="12">
    <location>
        <begin position="453"/>
        <end position="480"/>
    </location>
</feature>
<feature type="domain" description="C2H2-type" evidence="12">
    <location>
        <begin position="311"/>
        <end position="338"/>
    </location>
</feature>
<evidence type="ECO:0000313" key="14">
    <source>
        <dbReference type="EMBL" id="KAJ6648573.1"/>
    </source>
</evidence>
<dbReference type="Pfam" id="PF13912">
    <property type="entry name" value="zf-C2H2_6"/>
    <property type="match status" value="2"/>
</dbReference>
<dbReference type="GO" id="GO:0005634">
    <property type="term" value="C:nucleus"/>
    <property type="evidence" value="ECO:0007669"/>
    <property type="project" value="UniProtKB-SubCell"/>
</dbReference>
<dbReference type="PROSITE" id="PS51915">
    <property type="entry name" value="ZAD"/>
    <property type="match status" value="1"/>
</dbReference>
<dbReference type="OrthoDB" id="7781145at2759"/>
<dbReference type="PANTHER" id="PTHR16515">
    <property type="entry name" value="PR DOMAIN ZINC FINGER PROTEIN"/>
    <property type="match status" value="1"/>
</dbReference>
<dbReference type="SUPFAM" id="SSF57667">
    <property type="entry name" value="beta-beta-alpha zinc fingers"/>
    <property type="match status" value="6"/>
</dbReference>
<reference evidence="14" key="1">
    <citation type="submission" date="2022-07" db="EMBL/GenBank/DDBJ databases">
        <authorList>
            <person name="Trinca V."/>
            <person name="Uliana J.V.C."/>
            <person name="Torres T.T."/>
            <person name="Ward R.J."/>
            <person name="Monesi N."/>
        </authorList>
    </citation>
    <scope>NUCLEOTIDE SEQUENCE</scope>
    <source>
        <strain evidence="14">HSMRA1968</strain>
        <tissue evidence="14">Whole embryos</tissue>
    </source>
</reference>
<protein>
    <submittedName>
        <fullName evidence="14">Zinc finger protein</fullName>
    </submittedName>
</protein>
<accession>A0A9Q0NDZ5</accession>
<dbReference type="GO" id="GO:0010468">
    <property type="term" value="P:regulation of gene expression"/>
    <property type="evidence" value="ECO:0007669"/>
    <property type="project" value="TreeGrafter"/>
</dbReference>
<feature type="domain" description="C2H2-type" evidence="12">
    <location>
        <begin position="368"/>
        <end position="395"/>
    </location>
</feature>
<keyword evidence="6" id="KW-0805">Transcription regulation</keyword>
<dbReference type="Gene3D" id="3.30.160.60">
    <property type="entry name" value="Classic Zinc Finger"/>
    <property type="match status" value="7"/>
</dbReference>
<dbReference type="Gene3D" id="3.40.1800.20">
    <property type="match status" value="1"/>
</dbReference>
<dbReference type="InterPro" id="IPR050331">
    <property type="entry name" value="Zinc_finger"/>
</dbReference>
<keyword evidence="8" id="KW-0804">Transcription</keyword>
<evidence type="ECO:0000256" key="7">
    <source>
        <dbReference type="ARBA" id="ARBA00023125"/>
    </source>
</evidence>
<evidence type="ECO:0000256" key="6">
    <source>
        <dbReference type="ARBA" id="ARBA00023015"/>
    </source>
</evidence>
<evidence type="ECO:0000256" key="11">
    <source>
        <dbReference type="PROSITE-ProRule" id="PRU01263"/>
    </source>
</evidence>
<evidence type="ECO:0000313" key="15">
    <source>
        <dbReference type="Proteomes" id="UP001151699"/>
    </source>
</evidence>
<dbReference type="FunFam" id="3.30.160.60:FF:000446">
    <property type="entry name" value="Zinc finger protein"/>
    <property type="match status" value="2"/>
</dbReference>
<dbReference type="Pfam" id="PF13894">
    <property type="entry name" value="zf-C2H2_4"/>
    <property type="match status" value="1"/>
</dbReference>
<dbReference type="GO" id="GO:0008270">
    <property type="term" value="F:zinc ion binding"/>
    <property type="evidence" value="ECO:0007669"/>
    <property type="project" value="UniProtKB-KW"/>
</dbReference>
<keyword evidence="7" id="KW-0238">DNA-binding</keyword>
<comment type="subcellular location">
    <subcellularLocation>
        <location evidence="1">Nucleus</location>
    </subcellularLocation>
</comment>
<dbReference type="InterPro" id="IPR012934">
    <property type="entry name" value="Znf_AD"/>
</dbReference>
<dbReference type="EMBL" id="WJQU01000001">
    <property type="protein sequence ID" value="KAJ6648573.1"/>
    <property type="molecule type" value="Genomic_DNA"/>
</dbReference>
<organism evidence="14 15">
    <name type="scientific">Pseudolycoriella hygida</name>
    <dbReference type="NCBI Taxonomy" id="35572"/>
    <lineage>
        <taxon>Eukaryota</taxon>
        <taxon>Metazoa</taxon>
        <taxon>Ecdysozoa</taxon>
        <taxon>Arthropoda</taxon>
        <taxon>Hexapoda</taxon>
        <taxon>Insecta</taxon>
        <taxon>Pterygota</taxon>
        <taxon>Neoptera</taxon>
        <taxon>Endopterygota</taxon>
        <taxon>Diptera</taxon>
        <taxon>Nematocera</taxon>
        <taxon>Sciaroidea</taxon>
        <taxon>Sciaridae</taxon>
        <taxon>Pseudolycoriella</taxon>
    </lineage>
</organism>